<sequence>MEATAAGAGSGADAPRPQTTKRTLKQGREAPPRAARYNTVCHVDLYRGRDAELVRSTRGSAPQAFFLGADPSLGALEPALRSMAVGERALIATGTGPDAKVLDVEVLAVRLPSSSGSEPSAFREYSEAWWTWFEDPVKWRPLPVSGPGGSACATCTRCGSPDAAARCGGCREAHYCSKPSMPNNKSETTPTTKQQQSQITANSNKTRSKSQQTVIRLGSKQCQREDWLYHRPRCRR</sequence>
<accession>A0A813LC79</accession>
<evidence type="ECO:0000313" key="2">
    <source>
        <dbReference type="EMBL" id="CAE8728926.1"/>
    </source>
</evidence>
<proteinExistence type="predicted"/>
<dbReference type="Proteomes" id="UP000626109">
    <property type="component" value="Unassembled WGS sequence"/>
</dbReference>
<comment type="caution">
    <text evidence="2">The sequence shown here is derived from an EMBL/GenBank/DDBJ whole genome shotgun (WGS) entry which is preliminary data.</text>
</comment>
<feature type="compositionally biased region" description="Polar residues" evidence="1">
    <location>
        <begin position="180"/>
        <end position="214"/>
    </location>
</feature>
<evidence type="ECO:0000313" key="3">
    <source>
        <dbReference type="Proteomes" id="UP000626109"/>
    </source>
</evidence>
<protein>
    <submittedName>
        <fullName evidence="2">Uncharacterized protein</fullName>
    </submittedName>
</protein>
<dbReference type="EMBL" id="CAJNNW010035624">
    <property type="protein sequence ID" value="CAE8728926.1"/>
    <property type="molecule type" value="Genomic_DNA"/>
</dbReference>
<reference evidence="2" key="1">
    <citation type="submission" date="2021-02" db="EMBL/GenBank/DDBJ databases">
        <authorList>
            <person name="Dougan E. K."/>
            <person name="Rhodes N."/>
            <person name="Thang M."/>
            <person name="Chan C."/>
        </authorList>
    </citation>
    <scope>NUCLEOTIDE SEQUENCE</scope>
</reference>
<organism evidence="2 3">
    <name type="scientific">Polarella glacialis</name>
    <name type="common">Dinoflagellate</name>
    <dbReference type="NCBI Taxonomy" id="89957"/>
    <lineage>
        <taxon>Eukaryota</taxon>
        <taxon>Sar</taxon>
        <taxon>Alveolata</taxon>
        <taxon>Dinophyceae</taxon>
        <taxon>Suessiales</taxon>
        <taxon>Suessiaceae</taxon>
        <taxon>Polarella</taxon>
    </lineage>
</organism>
<gene>
    <name evidence="2" type="ORF">PGLA2088_LOCUS45271</name>
</gene>
<feature type="region of interest" description="Disordered" evidence="1">
    <location>
        <begin position="1"/>
        <end position="33"/>
    </location>
</feature>
<evidence type="ECO:0000256" key="1">
    <source>
        <dbReference type="SAM" id="MobiDB-lite"/>
    </source>
</evidence>
<name>A0A813LC79_POLGL</name>
<feature type="compositionally biased region" description="Low complexity" evidence="1">
    <location>
        <begin position="1"/>
        <end position="14"/>
    </location>
</feature>
<dbReference type="AlphaFoldDB" id="A0A813LC79"/>
<feature type="region of interest" description="Disordered" evidence="1">
    <location>
        <begin position="178"/>
        <end position="216"/>
    </location>
</feature>